<dbReference type="PROSITE" id="PS00028">
    <property type="entry name" value="ZINC_FINGER_C2H2_1"/>
    <property type="match status" value="2"/>
</dbReference>
<dbReference type="Gene3D" id="1.10.287.110">
    <property type="entry name" value="DnaJ domain"/>
    <property type="match status" value="1"/>
</dbReference>
<evidence type="ECO:0000313" key="9">
    <source>
        <dbReference type="Proteomes" id="UP000502823"/>
    </source>
</evidence>
<dbReference type="CDD" id="cd06257">
    <property type="entry name" value="DnaJ"/>
    <property type="match status" value="1"/>
</dbReference>
<dbReference type="PRINTS" id="PR00625">
    <property type="entry name" value="JDOMAIN"/>
</dbReference>
<dbReference type="SMART" id="SM00355">
    <property type="entry name" value="ZnF_C2H2"/>
    <property type="match status" value="2"/>
</dbReference>
<dbReference type="InterPro" id="IPR051964">
    <property type="entry name" value="Chaperone_stress_response"/>
</dbReference>
<dbReference type="InterPro" id="IPR013087">
    <property type="entry name" value="Znf_C2H2_type"/>
</dbReference>
<dbReference type="EMBL" id="BLKM01001341">
    <property type="protein sequence ID" value="GFG39995.1"/>
    <property type="molecule type" value="Genomic_DNA"/>
</dbReference>
<dbReference type="Proteomes" id="UP000502823">
    <property type="component" value="Unassembled WGS sequence"/>
</dbReference>
<evidence type="ECO:0000256" key="5">
    <source>
        <dbReference type="SAM" id="Coils"/>
    </source>
</evidence>
<dbReference type="AlphaFoldDB" id="A0A6L2QAL3"/>
<reference evidence="9" key="1">
    <citation type="submission" date="2020-01" db="EMBL/GenBank/DDBJ databases">
        <title>Draft genome sequence of the Termite Coptotermes fromosanus.</title>
        <authorList>
            <person name="Itakura S."/>
            <person name="Yosikawa Y."/>
            <person name="Umezawa K."/>
        </authorList>
    </citation>
    <scope>NUCLEOTIDE SEQUENCE [LARGE SCALE GENOMIC DNA]</scope>
</reference>
<feature type="compositionally biased region" description="Polar residues" evidence="6">
    <location>
        <begin position="436"/>
        <end position="448"/>
    </location>
</feature>
<keyword evidence="3" id="KW-0862">Zinc</keyword>
<dbReference type="OrthoDB" id="552049at2759"/>
<dbReference type="SMART" id="SM00271">
    <property type="entry name" value="DnaJ"/>
    <property type="match status" value="1"/>
</dbReference>
<dbReference type="Pfam" id="PF21884">
    <property type="entry name" value="ZUO1-like_ZHD"/>
    <property type="match status" value="1"/>
</dbReference>
<dbReference type="GO" id="GO:0003676">
    <property type="term" value="F:nucleic acid binding"/>
    <property type="evidence" value="ECO:0007669"/>
    <property type="project" value="InterPro"/>
</dbReference>
<evidence type="ECO:0000313" key="8">
    <source>
        <dbReference type="EMBL" id="GFG39995.1"/>
    </source>
</evidence>
<feature type="coiled-coil region" evidence="5">
    <location>
        <begin position="181"/>
        <end position="252"/>
    </location>
</feature>
<dbReference type="FunFam" id="1.10.287.110:FF:000046">
    <property type="entry name" value="dnaJ homolog subfamily C member 21"/>
    <property type="match status" value="1"/>
</dbReference>
<dbReference type="GO" id="GO:0005737">
    <property type="term" value="C:cytoplasm"/>
    <property type="evidence" value="ECO:0007669"/>
    <property type="project" value="TreeGrafter"/>
</dbReference>
<dbReference type="PANTHER" id="PTHR44029:SF1">
    <property type="entry name" value="DNAJ HOMOLOG SUBFAMILY C MEMBER 21"/>
    <property type="match status" value="1"/>
</dbReference>
<dbReference type="Pfam" id="PF00226">
    <property type="entry name" value="DnaJ"/>
    <property type="match status" value="1"/>
</dbReference>
<protein>
    <recommendedName>
        <fullName evidence="4">DnaJ homolog subfamily C member 21</fullName>
    </recommendedName>
</protein>
<dbReference type="InterPro" id="IPR036236">
    <property type="entry name" value="Znf_C2H2_sf"/>
</dbReference>
<organism evidence="8 9">
    <name type="scientific">Coptotermes formosanus</name>
    <name type="common">Formosan subterranean termite</name>
    <dbReference type="NCBI Taxonomy" id="36987"/>
    <lineage>
        <taxon>Eukaryota</taxon>
        <taxon>Metazoa</taxon>
        <taxon>Ecdysozoa</taxon>
        <taxon>Arthropoda</taxon>
        <taxon>Hexapoda</taxon>
        <taxon>Insecta</taxon>
        <taxon>Pterygota</taxon>
        <taxon>Neoptera</taxon>
        <taxon>Polyneoptera</taxon>
        <taxon>Dictyoptera</taxon>
        <taxon>Blattodea</taxon>
        <taxon>Blattoidea</taxon>
        <taxon>Termitoidae</taxon>
        <taxon>Rhinotermitidae</taxon>
        <taxon>Coptotermes</taxon>
    </lineage>
</organism>
<keyword evidence="9" id="KW-1185">Reference proteome</keyword>
<dbReference type="InterPro" id="IPR003604">
    <property type="entry name" value="Matrin/U1-like-C_Znf_C2H2"/>
</dbReference>
<dbReference type="Pfam" id="PF12171">
    <property type="entry name" value="zf-C2H2_jaz"/>
    <property type="match status" value="1"/>
</dbReference>
<dbReference type="InterPro" id="IPR022755">
    <property type="entry name" value="Znf_C2H2_jaz"/>
</dbReference>
<feature type="region of interest" description="Disordered" evidence="6">
    <location>
        <begin position="394"/>
        <end position="459"/>
    </location>
</feature>
<keyword evidence="2" id="KW-0863">Zinc-finger</keyword>
<dbReference type="GO" id="GO:0008270">
    <property type="term" value="F:zinc ion binding"/>
    <property type="evidence" value="ECO:0007669"/>
    <property type="project" value="UniProtKB-KW"/>
</dbReference>
<evidence type="ECO:0000256" key="3">
    <source>
        <dbReference type="ARBA" id="ARBA00022833"/>
    </source>
</evidence>
<sequence>MRCYYEILGVKKDVSDEELKKSYRKLALKWHPDKNPDNVAEAKEQFQLVQQAYDVLSDPHERSWYDSHRESILKGAGSDYKDNSLDVFQYFTTTCFKGYGDDEKGFYAVYNEVFNKLAAEESEYMQDGGSDFEIPSFGNSKSSYEDVVHPFYAYWQSYSTKKSYAWLDPYDIRDAPNRRIVRAVEKENKKVRDKARKQRNEEVRNLVAFVRKRDKRVQAYAKLLEERAVENAKKIEEKRKQHIKERQEALKNYKESDWTKFSNIEKELKVIEANLAAEFGDSDVSSCGESGSDREEIHETPLNLYCVACNKVFKTEKAFSNHENSKKHKENVEVLKASVLDEEEELAGSGNTQNGEASFYDHLESTSLNGHSSDSEISLKDELEELKSIERLTKRKSKKQNRNRVVNICNGTDDSPSDSEFQVSSGLSKKQRKKQQQMTNAQQNTPGNDDSEENEGKGNSVGIATWKAREDFDVCTEKVKAKKTKVIRKLKVDISKESESNNTKEAADVLKVDGKMDNVELKSKRSTEVKKKGKKDGSYGADSVRDLNHCCVTCCSEFPSKNKLFDHLKKTGHSVFIPHLAGTAAKERVGDRVKGKTKKSK</sequence>
<dbReference type="PROSITE" id="PS50076">
    <property type="entry name" value="DNAJ_2"/>
    <property type="match status" value="1"/>
</dbReference>
<evidence type="ECO:0000256" key="6">
    <source>
        <dbReference type="SAM" id="MobiDB-lite"/>
    </source>
</evidence>
<dbReference type="SMART" id="SM00451">
    <property type="entry name" value="ZnF_U1"/>
    <property type="match status" value="1"/>
</dbReference>
<keyword evidence="1" id="KW-0479">Metal-binding</keyword>
<evidence type="ECO:0000256" key="4">
    <source>
        <dbReference type="ARBA" id="ARBA00074367"/>
    </source>
</evidence>
<evidence type="ECO:0000256" key="1">
    <source>
        <dbReference type="ARBA" id="ARBA00022723"/>
    </source>
</evidence>
<dbReference type="SUPFAM" id="SSF57667">
    <property type="entry name" value="beta-beta-alpha zinc fingers"/>
    <property type="match status" value="1"/>
</dbReference>
<evidence type="ECO:0000259" key="7">
    <source>
        <dbReference type="PROSITE" id="PS50076"/>
    </source>
</evidence>
<feature type="domain" description="J" evidence="7">
    <location>
        <begin position="3"/>
        <end position="69"/>
    </location>
</feature>
<dbReference type="InterPro" id="IPR001623">
    <property type="entry name" value="DnaJ_domain"/>
</dbReference>
<gene>
    <name evidence="8" type="ORF">Cfor_12968</name>
</gene>
<feature type="compositionally biased region" description="Polar residues" evidence="6">
    <location>
        <begin position="409"/>
        <end position="428"/>
    </location>
</feature>
<dbReference type="SUPFAM" id="SSF46565">
    <property type="entry name" value="Chaperone J-domain"/>
    <property type="match status" value="1"/>
</dbReference>
<proteinExistence type="predicted"/>
<dbReference type="FunCoup" id="A0A6L2QAL3">
    <property type="interactions" value="1326"/>
</dbReference>
<keyword evidence="5" id="KW-0175">Coiled coil</keyword>
<dbReference type="InParanoid" id="A0A6L2QAL3"/>
<dbReference type="PROSITE" id="PS00636">
    <property type="entry name" value="DNAJ_1"/>
    <property type="match status" value="1"/>
</dbReference>
<dbReference type="PANTHER" id="PTHR44029">
    <property type="entry name" value="DNAJ HOMOLOG SUBFAMILY C MEMBER 21"/>
    <property type="match status" value="1"/>
</dbReference>
<name>A0A6L2QAL3_COPFO</name>
<dbReference type="InterPro" id="IPR036869">
    <property type="entry name" value="J_dom_sf"/>
</dbReference>
<dbReference type="InterPro" id="IPR018253">
    <property type="entry name" value="DnaJ_domain_CS"/>
</dbReference>
<dbReference type="Gene3D" id="3.30.160.60">
    <property type="entry name" value="Classic Zinc Finger"/>
    <property type="match status" value="1"/>
</dbReference>
<evidence type="ECO:0000256" key="2">
    <source>
        <dbReference type="ARBA" id="ARBA00022771"/>
    </source>
</evidence>
<comment type="caution">
    <text evidence="8">The sequence shown here is derived from an EMBL/GenBank/DDBJ whole genome shotgun (WGS) entry which is preliminary data.</text>
</comment>
<accession>A0A6L2QAL3</accession>
<dbReference type="InterPro" id="IPR054076">
    <property type="entry name" value="ZUO1-like_ZHD"/>
</dbReference>